<comment type="caution">
    <text evidence="1">The sequence shown here is derived from an EMBL/GenBank/DDBJ whole genome shotgun (WGS) entry which is preliminary data.</text>
</comment>
<gene>
    <name evidence="1" type="ORF">M9458_025588</name>
</gene>
<evidence type="ECO:0000313" key="1">
    <source>
        <dbReference type="EMBL" id="KAL0180146.1"/>
    </source>
</evidence>
<keyword evidence="2" id="KW-1185">Reference proteome</keyword>
<feature type="non-terminal residue" evidence="1">
    <location>
        <position position="1"/>
    </location>
</feature>
<dbReference type="Proteomes" id="UP001529510">
    <property type="component" value="Unassembled WGS sequence"/>
</dbReference>
<proteinExistence type="predicted"/>
<feature type="non-terminal residue" evidence="1">
    <location>
        <position position="111"/>
    </location>
</feature>
<evidence type="ECO:0000313" key="2">
    <source>
        <dbReference type="Proteomes" id="UP001529510"/>
    </source>
</evidence>
<dbReference type="EMBL" id="JAMKFB020000012">
    <property type="protein sequence ID" value="KAL0180146.1"/>
    <property type="molecule type" value="Genomic_DNA"/>
</dbReference>
<reference evidence="1 2" key="1">
    <citation type="submission" date="2024-05" db="EMBL/GenBank/DDBJ databases">
        <title>Genome sequencing and assembly of Indian major carp, Cirrhinus mrigala (Hamilton, 1822).</title>
        <authorList>
            <person name="Mohindra V."/>
            <person name="Chowdhury L.M."/>
            <person name="Lal K."/>
            <person name="Jena J.K."/>
        </authorList>
    </citation>
    <scope>NUCLEOTIDE SEQUENCE [LARGE SCALE GENOMIC DNA]</scope>
    <source>
        <strain evidence="1">CM1030</strain>
        <tissue evidence="1">Blood</tissue>
    </source>
</reference>
<organism evidence="1 2">
    <name type="scientific">Cirrhinus mrigala</name>
    <name type="common">Mrigala</name>
    <dbReference type="NCBI Taxonomy" id="683832"/>
    <lineage>
        <taxon>Eukaryota</taxon>
        <taxon>Metazoa</taxon>
        <taxon>Chordata</taxon>
        <taxon>Craniata</taxon>
        <taxon>Vertebrata</taxon>
        <taxon>Euteleostomi</taxon>
        <taxon>Actinopterygii</taxon>
        <taxon>Neopterygii</taxon>
        <taxon>Teleostei</taxon>
        <taxon>Ostariophysi</taxon>
        <taxon>Cypriniformes</taxon>
        <taxon>Cyprinidae</taxon>
        <taxon>Labeoninae</taxon>
        <taxon>Labeonini</taxon>
        <taxon>Cirrhinus</taxon>
    </lineage>
</organism>
<dbReference type="AlphaFoldDB" id="A0ABD0Q216"/>
<name>A0ABD0Q216_CIRMR</name>
<protein>
    <submittedName>
        <fullName evidence="1">Uncharacterized protein</fullName>
    </submittedName>
</protein>
<accession>A0ABD0Q216</accession>
<sequence>ADMEDMVDFAEWRHLLMERVRKVMGHLERYAYLYVDDRKEFMRQFLLEEIEAHAEHGVPETPPTLERFREQVDSYERLYEEVQRLEPVHVFEGWMRVDARAFKSALLNVIR</sequence>